<dbReference type="EMBL" id="JABZXJ010000020">
    <property type="protein sequence ID" value="MBF1649649.1"/>
    <property type="molecule type" value="Genomic_DNA"/>
</dbReference>
<sequence>MNKKIDIPVELYARLQELSHLARYEYTEQEGTWTIQNPEGESLLDARRKISPEAAELYFTIMPLLASEFIAQNEALVTAYRNAPKPAAVKPTIKPSGQQLIPLLEVPHENQRIAEQIENDFYGDVPPGDRIYPVLPGVIDHMMRNNLGYALVLELITAPDSERRDESAQENRFGREVQHYSNRRLGYTAVLNANTSEVISVHPFDGSTLTAPSGHYELTPDAEKQLSALGLTAELVERILEEANDRRPIPGTNRTVYSLHGYSVEFSNTNHKIVSVRKGVVKTRNPFESQPRMRGTKSQRGVKIPHDIHAFKNLLESHGFTITMGGKHYDIRHEKLAPGMKATTSVTPSDSQRWHLNSARQIREIFGVDLRYANPKDTCRGIVHALETEEDFEE</sequence>
<evidence type="ECO:0000313" key="2">
    <source>
        <dbReference type="EMBL" id="PEN16070.1"/>
    </source>
</evidence>
<dbReference type="GO" id="GO:0016740">
    <property type="term" value="F:transferase activity"/>
    <property type="evidence" value="ECO:0007669"/>
    <property type="project" value="UniProtKB-KW"/>
</dbReference>
<dbReference type="RefSeq" id="WP_048779965.1">
    <property type="nucleotide sequence ID" value="NZ_CABFMC010000009.1"/>
</dbReference>
<dbReference type="EMBL" id="PDEV01000003">
    <property type="protein sequence ID" value="PEN16070.1"/>
    <property type="molecule type" value="Genomic_DNA"/>
</dbReference>
<comment type="caution">
    <text evidence="2">The sequence shown here is derived from an EMBL/GenBank/DDBJ whole genome shotgun (WGS) entry which is preliminary data.</text>
</comment>
<proteinExistence type="predicted"/>
<dbReference type="Proteomes" id="UP000769484">
    <property type="component" value="Unassembled WGS sequence"/>
</dbReference>
<accession>A0A2A8D5B0</accession>
<reference evidence="1" key="2">
    <citation type="submission" date="2020-04" db="EMBL/GenBank/DDBJ databases">
        <title>Deep metagenomics examines the oral microbiome during advanced dental caries in children, revealing novel taxa and co-occurrences with host molecules.</title>
        <authorList>
            <person name="Baker J.L."/>
            <person name="Morton J.T."/>
            <person name="Dinis M."/>
            <person name="Alvarez R."/>
            <person name="Tran N.C."/>
            <person name="Knight R."/>
            <person name="Edlund A."/>
        </authorList>
    </citation>
    <scope>NUCLEOTIDE SEQUENCE</scope>
    <source>
        <strain evidence="1">JCVI_47_bin.4</strain>
    </source>
</reference>
<evidence type="ECO:0000313" key="3">
    <source>
        <dbReference type="Proteomes" id="UP000219947"/>
    </source>
</evidence>
<keyword evidence="3" id="KW-1185">Reference proteome</keyword>
<protein>
    <submittedName>
        <fullName evidence="2">Cell wall biosynthesis glycosyltransferase</fullName>
    </submittedName>
</protein>
<organism evidence="2 3">
    <name type="scientific">Rothia dentocariosa</name>
    <dbReference type="NCBI Taxonomy" id="2047"/>
    <lineage>
        <taxon>Bacteria</taxon>
        <taxon>Bacillati</taxon>
        <taxon>Actinomycetota</taxon>
        <taxon>Actinomycetes</taxon>
        <taxon>Micrococcales</taxon>
        <taxon>Micrococcaceae</taxon>
        <taxon>Rothia</taxon>
    </lineage>
</organism>
<evidence type="ECO:0000313" key="1">
    <source>
        <dbReference type="EMBL" id="MBF1649649.1"/>
    </source>
</evidence>
<reference evidence="2" key="1">
    <citation type="submission" date="2017-10" db="EMBL/GenBank/DDBJ databases">
        <title>Kefir isolates.</title>
        <authorList>
            <person name="Kim Y."/>
            <person name="Blasche S."/>
        </authorList>
    </citation>
    <scope>NUCLEOTIDE SEQUENCE [LARGE SCALE GENOMIC DNA]</scope>
    <source>
        <strain evidence="2">OG2-2</strain>
    </source>
</reference>
<gene>
    <name evidence="2" type="ORF">CRM92_08260</name>
    <name evidence="1" type="ORF">HXO56_06100</name>
</gene>
<name>A0A2A8D5B0_9MICC</name>
<dbReference type="AlphaFoldDB" id="A0A2A8D5B0"/>
<keyword evidence="2" id="KW-0808">Transferase</keyword>
<dbReference type="Proteomes" id="UP000219947">
    <property type="component" value="Unassembled WGS sequence"/>
</dbReference>